<evidence type="ECO:0000313" key="2">
    <source>
        <dbReference type="Proteomes" id="UP000775872"/>
    </source>
</evidence>
<proteinExistence type="predicted"/>
<dbReference type="Proteomes" id="UP000775872">
    <property type="component" value="Unassembled WGS sequence"/>
</dbReference>
<comment type="caution">
    <text evidence="1">The sequence shown here is derived from an EMBL/GenBank/DDBJ whole genome shotgun (WGS) entry which is preliminary data.</text>
</comment>
<reference evidence="1" key="1">
    <citation type="submission" date="2021-10" db="EMBL/GenBank/DDBJ databases">
        <authorList>
            <person name="Piombo E."/>
        </authorList>
    </citation>
    <scope>NUCLEOTIDE SEQUENCE</scope>
</reference>
<gene>
    <name evidence="1" type="ORF">CSOL1703_00003853</name>
</gene>
<name>A0A9N9W3W8_9HYPO</name>
<protein>
    <submittedName>
        <fullName evidence="1">Uncharacterized protein</fullName>
    </submittedName>
</protein>
<sequence length="110" mass="12146">MLHAGVDKQADGLQDQSPFVDGSVQLLAVEVIDSLQTLLRVAHGDRPAFGDLVDVALHDAVCHVCGLRCWLLEAFELNKKRRISWIKSQLNVTVVELKVAGVVQSECKKR</sequence>
<organism evidence="1 2">
    <name type="scientific">Clonostachys solani</name>
    <dbReference type="NCBI Taxonomy" id="160281"/>
    <lineage>
        <taxon>Eukaryota</taxon>
        <taxon>Fungi</taxon>
        <taxon>Dikarya</taxon>
        <taxon>Ascomycota</taxon>
        <taxon>Pezizomycotina</taxon>
        <taxon>Sordariomycetes</taxon>
        <taxon>Hypocreomycetidae</taxon>
        <taxon>Hypocreales</taxon>
        <taxon>Bionectriaceae</taxon>
        <taxon>Clonostachys</taxon>
    </lineage>
</organism>
<dbReference type="EMBL" id="CABFOC020000002">
    <property type="protein sequence ID" value="CAH0040223.1"/>
    <property type="molecule type" value="Genomic_DNA"/>
</dbReference>
<evidence type="ECO:0000313" key="1">
    <source>
        <dbReference type="EMBL" id="CAH0040223.1"/>
    </source>
</evidence>
<keyword evidence="2" id="KW-1185">Reference proteome</keyword>
<accession>A0A9N9W3W8</accession>
<dbReference type="AlphaFoldDB" id="A0A9N9W3W8"/>